<accession>A0A1J6HVN7</accession>
<gene>
    <name evidence="2" type="ORF">BLA27_17360</name>
</gene>
<proteinExistence type="predicted"/>
<keyword evidence="3" id="KW-1185">Reference proteome</keyword>
<comment type="caution">
    <text evidence="2">The sequence shown here is derived from an EMBL/GenBank/DDBJ whole genome shotgun (WGS) entry which is preliminary data.</text>
</comment>
<sequence length="62" mass="6912">MYGKLGLFLHLSKAKRKHAGSRNISSAITEEELRQDISILLRLMTVIGAGVLVTFLIMQLTQ</sequence>
<dbReference type="Proteomes" id="UP000182985">
    <property type="component" value="Unassembled WGS sequence"/>
</dbReference>
<evidence type="ECO:0000256" key="1">
    <source>
        <dbReference type="SAM" id="Phobius"/>
    </source>
</evidence>
<protein>
    <submittedName>
        <fullName evidence="2">Uncharacterized protein</fullName>
    </submittedName>
</protein>
<dbReference type="EMBL" id="MOEC01000018">
    <property type="protein sequence ID" value="OIS92263.1"/>
    <property type="molecule type" value="Genomic_DNA"/>
</dbReference>
<evidence type="ECO:0000313" key="2">
    <source>
        <dbReference type="EMBL" id="OIS92263.1"/>
    </source>
</evidence>
<organism evidence="2 3">
    <name type="scientific">Brucella cytisi</name>
    <dbReference type="NCBI Taxonomy" id="407152"/>
    <lineage>
        <taxon>Bacteria</taxon>
        <taxon>Pseudomonadati</taxon>
        <taxon>Pseudomonadota</taxon>
        <taxon>Alphaproteobacteria</taxon>
        <taxon>Hyphomicrobiales</taxon>
        <taxon>Brucellaceae</taxon>
        <taxon>Brucella/Ochrobactrum group</taxon>
        <taxon>Brucella</taxon>
    </lineage>
</organism>
<name>A0A1J6HVN7_9HYPH</name>
<keyword evidence="1" id="KW-0812">Transmembrane</keyword>
<feature type="transmembrane region" description="Helical" evidence="1">
    <location>
        <begin position="39"/>
        <end position="58"/>
    </location>
</feature>
<keyword evidence="1" id="KW-0472">Membrane</keyword>
<evidence type="ECO:0000313" key="3">
    <source>
        <dbReference type="Proteomes" id="UP000182985"/>
    </source>
</evidence>
<reference evidence="2 3" key="1">
    <citation type="submission" date="2016-10" db="EMBL/GenBank/DDBJ databases">
        <title>The Draft Genome Sequence of the Potato Rhizosphere Bacteria Ochrobactrum sp. IPA7.2.</title>
        <authorList>
            <person name="Gogoleva N.E."/>
            <person name="Khlopko Y.A."/>
            <person name="Burygin G.L."/>
            <person name="Plotnikov A.O."/>
        </authorList>
    </citation>
    <scope>NUCLEOTIDE SEQUENCE [LARGE SCALE GENOMIC DNA]</scope>
    <source>
        <strain evidence="2 3">IPA7.2</strain>
    </source>
</reference>
<dbReference type="AlphaFoldDB" id="A0A1J6HVN7"/>
<keyword evidence="1" id="KW-1133">Transmembrane helix</keyword>